<dbReference type="AlphaFoldDB" id="A0A1G9UEU9"/>
<evidence type="ECO:0008006" key="3">
    <source>
        <dbReference type="Google" id="ProtNLM"/>
    </source>
</evidence>
<dbReference type="Proteomes" id="UP000187651">
    <property type="component" value="Unassembled WGS sequence"/>
</dbReference>
<proteinExistence type="predicted"/>
<keyword evidence="2" id="KW-1185">Reference proteome</keyword>
<dbReference type="RefSeq" id="WP_083330247.1">
    <property type="nucleotide sequence ID" value="NZ_FNHZ01000001.1"/>
</dbReference>
<organism evidence="1 2">
    <name type="scientific">Lachnospira pectinoschiza</name>
    <dbReference type="NCBI Taxonomy" id="28052"/>
    <lineage>
        <taxon>Bacteria</taxon>
        <taxon>Bacillati</taxon>
        <taxon>Bacillota</taxon>
        <taxon>Clostridia</taxon>
        <taxon>Lachnospirales</taxon>
        <taxon>Lachnospiraceae</taxon>
        <taxon>Lachnospira</taxon>
    </lineage>
</organism>
<evidence type="ECO:0000313" key="1">
    <source>
        <dbReference type="EMBL" id="SDM58471.1"/>
    </source>
</evidence>
<sequence>MKIYQYADSTEDLQQFLTPVSILNMQEQMKHMNSFQNTMELDILGYHLPIMVVNTVENRRSFRSFELLKSNCEYGDVIAVTSVKALGLNEKDIVAQLDWFIERNIPLIICDTPSTYEYGLANSVNRAVLSTIRQSLVEVNNIVLKPNKHNAGRPSMKYPENWEELYEQWENKNITSKEFMEKANLKKATFYNLLSDYKKNLELRDELNQKMA</sequence>
<accession>A0A1G9UEU9</accession>
<name>A0A1G9UEU9_9FIRM</name>
<protein>
    <recommendedName>
        <fullName evidence="3">Resolvase</fullName>
    </recommendedName>
</protein>
<evidence type="ECO:0000313" key="2">
    <source>
        <dbReference type="Proteomes" id="UP000187651"/>
    </source>
</evidence>
<dbReference type="EMBL" id="FNHZ01000001">
    <property type="protein sequence ID" value="SDM58471.1"/>
    <property type="molecule type" value="Genomic_DNA"/>
</dbReference>
<reference evidence="2" key="1">
    <citation type="submission" date="2016-10" db="EMBL/GenBank/DDBJ databases">
        <authorList>
            <person name="Varghese N."/>
            <person name="Submissions S."/>
        </authorList>
    </citation>
    <scope>NUCLEOTIDE SEQUENCE [LARGE SCALE GENOMIC DNA]</scope>
    <source>
        <strain evidence="2">M83</strain>
    </source>
</reference>
<dbReference type="OrthoDB" id="9797501at2"/>
<gene>
    <name evidence="1" type="ORF">SAMN05216544_0736</name>
</gene>